<dbReference type="EMBL" id="UINC01151369">
    <property type="protein sequence ID" value="SVD44934.1"/>
    <property type="molecule type" value="Genomic_DNA"/>
</dbReference>
<dbReference type="AlphaFoldDB" id="A0A382VEJ3"/>
<evidence type="ECO:0000256" key="1">
    <source>
        <dbReference type="SAM" id="Phobius"/>
    </source>
</evidence>
<evidence type="ECO:0000313" key="2">
    <source>
        <dbReference type="EMBL" id="SVD44934.1"/>
    </source>
</evidence>
<keyword evidence="1" id="KW-1133">Transmembrane helix</keyword>
<feature type="transmembrane region" description="Helical" evidence="1">
    <location>
        <begin position="43"/>
        <end position="62"/>
    </location>
</feature>
<name>A0A382VEJ3_9ZZZZ</name>
<keyword evidence="1" id="KW-0812">Transmembrane</keyword>
<evidence type="ECO:0008006" key="3">
    <source>
        <dbReference type="Google" id="ProtNLM"/>
    </source>
</evidence>
<proteinExistence type="predicted"/>
<keyword evidence="1" id="KW-0472">Membrane</keyword>
<reference evidence="2" key="1">
    <citation type="submission" date="2018-05" db="EMBL/GenBank/DDBJ databases">
        <authorList>
            <person name="Lanie J.A."/>
            <person name="Ng W.-L."/>
            <person name="Kazmierczak K.M."/>
            <person name="Andrzejewski T.M."/>
            <person name="Davidsen T.M."/>
            <person name="Wayne K.J."/>
            <person name="Tettelin H."/>
            <person name="Glass J.I."/>
            <person name="Rusch D."/>
            <person name="Podicherti R."/>
            <person name="Tsui H.-C.T."/>
            <person name="Winkler M.E."/>
        </authorList>
    </citation>
    <scope>NUCLEOTIDE SEQUENCE</scope>
</reference>
<feature type="transmembrane region" description="Helical" evidence="1">
    <location>
        <begin position="6"/>
        <end position="31"/>
    </location>
</feature>
<feature type="non-terminal residue" evidence="2">
    <location>
        <position position="112"/>
    </location>
</feature>
<sequence length="112" mass="11820">MDYQAIFIALLPDLIVVVALFAALGVDYGCLRGASLDKRAGQALQICSVGLMVGLVLLVLQLTGSLPLDYAELQKATHGQLVLHPGMLVLKALLFAMGLAVLPLAARHMVTP</sequence>
<accession>A0A382VEJ3</accession>
<gene>
    <name evidence="2" type="ORF">METZ01_LOCUS397788</name>
</gene>
<protein>
    <recommendedName>
        <fullName evidence="3">NADH:quinone oxidoreductase/Mrp antiporter membrane subunit domain-containing protein</fullName>
    </recommendedName>
</protein>
<feature type="transmembrane region" description="Helical" evidence="1">
    <location>
        <begin position="82"/>
        <end position="106"/>
    </location>
</feature>
<organism evidence="2">
    <name type="scientific">marine metagenome</name>
    <dbReference type="NCBI Taxonomy" id="408172"/>
    <lineage>
        <taxon>unclassified sequences</taxon>
        <taxon>metagenomes</taxon>
        <taxon>ecological metagenomes</taxon>
    </lineage>
</organism>